<reference evidence="1" key="1">
    <citation type="submission" date="2020-08" db="EMBL/GenBank/DDBJ databases">
        <title>Genome sequencing and assembly of the red palm weevil Rhynchophorus ferrugineus.</title>
        <authorList>
            <person name="Dias G.B."/>
            <person name="Bergman C.M."/>
            <person name="Manee M."/>
        </authorList>
    </citation>
    <scope>NUCLEOTIDE SEQUENCE</scope>
    <source>
        <strain evidence="1">AA-2017</strain>
        <tissue evidence="1">Whole larva</tissue>
    </source>
</reference>
<organism evidence="1 2">
    <name type="scientific">Rhynchophorus ferrugineus</name>
    <name type="common">Red palm weevil</name>
    <name type="synonym">Curculio ferrugineus</name>
    <dbReference type="NCBI Taxonomy" id="354439"/>
    <lineage>
        <taxon>Eukaryota</taxon>
        <taxon>Metazoa</taxon>
        <taxon>Ecdysozoa</taxon>
        <taxon>Arthropoda</taxon>
        <taxon>Hexapoda</taxon>
        <taxon>Insecta</taxon>
        <taxon>Pterygota</taxon>
        <taxon>Neoptera</taxon>
        <taxon>Endopterygota</taxon>
        <taxon>Coleoptera</taxon>
        <taxon>Polyphaga</taxon>
        <taxon>Cucujiformia</taxon>
        <taxon>Curculionidae</taxon>
        <taxon>Dryophthorinae</taxon>
        <taxon>Rhynchophorus</taxon>
    </lineage>
</organism>
<sequence>MNKILPNGGLRKGGIGGQINEFGTRMGLDFVKANTAESNCNSNYPWTNYSHVSLIRYIKTCGYHSYWRKSNNRRHRNSSQNRTFYDYNNGLGLHEKFETKHRLKQFGNQHCPQVYRKGKGQEKGNN</sequence>
<dbReference type="AlphaFoldDB" id="A0A834MCN0"/>
<dbReference type="Proteomes" id="UP000625711">
    <property type="component" value="Unassembled WGS sequence"/>
</dbReference>
<evidence type="ECO:0000313" key="1">
    <source>
        <dbReference type="EMBL" id="KAF7275085.1"/>
    </source>
</evidence>
<dbReference type="EMBL" id="JAACXV010011380">
    <property type="protein sequence ID" value="KAF7275085.1"/>
    <property type="molecule type" value="Genomic_DNA"/>
</dbReference>
<accession>A0A834MCN0</accession>
<proteinExistence type="predicted"/>
<evidence type="ECO:0000313" key="2">
    <source>
        <dbReference type="Proteomes" id="UP000625711"/>
    </source>
</evidence>
<comment type="caution">
    <text evidence="1">The sequence shown here is derived from an EMBL/GenBank/DDBJ whole genome shotgun (WGS) entry which is preliminary data.</text>
</comment>
<protein>
    <submittedName>
        <fullName evidence="1">Uncharacterized protein</fullName>
    </submittedName>
</protein>
<name>A0A834MCN0_RHYFE</name>
<keyword evidence="2" id="KW-1185">Reference proteome</keyword>
<gene>
    <name evidence="1" type="ORF">GWI33_012198</name>
</gene>